<evidence type="ECO:0000256" key="10">
    <source>
        <dbReference type="HAMAP-Rule" id="MF_00086"/>
    </source>
</evidence>
<evidence type="ECO:0000256" key="1">
    <source>
        <dbReference type="ARBA" id="ARBA00005224"/>
    </source>
</evidence>
<keyword evidence="9 10" id="KW-0630">Potassium</keyword>
<comment type="function">
    <text evidence="10">Catalyzes the formation of S-adenosylmethionine (AdoMet) from methionine and ATP. The overall synthetic reaction is composed of two sequential steps, AdoMet formation and the subsequent tripolyphosphate hydrolysis which occurs prior to release of AdoMet from the enzyme.</text>
</comment>
<dbReference type="NCBIfam" id="TIGR01034">
    <property type="entry name" value="metK"/>
    <property type="match status" value="1"/>
</dbReference>
<dbReference type="InterPro" id="IPR022629">
    <property type="entry name" value="S-AdoMet_synt_central"/>
</dbReference>
<evidence type="ECO:0000256" key="5">
    <source>
        <dbReference type="ARBA" id="ARBA00022723"/>
    </source>
</evidence>
<accession>A0A6S6R4Y2</accession>
<feature type="binding site" description="in other chain" evidence="10">
    <location>
        <position position="100"/>
    </location>
    <ligand>
        <name>L-methionine</name>
        <dbReference type="ChEBI" id="CHEBI:57844"/>
        <note>ligand shared between two neighboring subunits</note>
    </ligand>
</feature>
<evidence type="ECO:0000256" key="8">
    <source>
        <dbReference type="ARBA" id="ARBA00022842"/>
    </source>
</evidence>
<dbReference type="GO" id="GO:0006730">
    <property type="term" value="P:one-carbon metabolic process"/>
    <property type="evidence" value="ECO:0007669"/>
    <property type="project" value="UniProtKB-KW"/>
</dbReference>
<feature type="binding site" evidence="10">
    <location>
        <position position="18"/>
    </location>
    <ligand>
        <name>Mg(2+)</name>
        <dbReference type="ChEBI" id="CHEBI:18420"/>
    </ligand>
</feature>
<feature type="binding site" description="in other chain" evidence="10">
    <location>
        <position position="291"/>
    </location>
    <ligand>
        <name>L-methionine</name>
        <dbReference type="ChEBI" id="CHEBI:57844"/>
        <note>ligand shared between two neighboring subunits</note>
    </ligand>
</feature>
<dbReference type="KEGG" id="acel:acsn021_17100"/>
<sequence>MKNNYLFTSESVTSGHPDKMCDMISDAVLDAYIEQDPYSRVACEVSATTGIVLVMGEITSTATVNISKVVRETIKDIGYIGEKFGFNAETCAIISAIDKQSEDISLGVNNSFEHRQKETKCSLCDNCLESDEYDIIGAGDQGIMFGYACNETETLMPAPIYYAHKISERLNIVRSMGILDYLGPDGKSMVTFEYDGNKPVRIDTIVVSVQHLSEILQEKIHADINNFVIGEVIPKNLIDENTKIYINPTGRFVKGGPCADTGLTGRKIIVDTYGGVGRHGGGAFSGKDPTKVDRTGAYAARYVAKNIVAANIAEKFEVQIAYAIGHAYPVSIHVNTFGTSSIADDKIVKMIYDLFDLRPASLINQFNMRKPIYKKLAAYGHLGRNDIETGWEQMNRVNDIKEYFHIS</sequence>
<comment type="catalytic activity">
    <reaction evidence="10">
        <text>L-methionine + ATP + H2O = S-adenosyl-L-methionine + phosphate + diphosphate</text>
        <dbReference type="Rhea" id="RHEA:21080"/>
        <dbReference type="ChEBI" id="CHEBI:15377"/>
        <dbReference type="ChEBI" id="CHEBI:30616"/>
        <dbReference type="ChEBI" id="CHEBI:33019"/>
        <dbReference type="ChEBI" id="CHEBI:43474"/>
        <dbReference type="ChEBI" id="CHEBI:57844"/>
        <dbReference type="ChEBI" id="CHEBI:59789"/>
        <dbReference type="EC" id="2.5.1.6"/>
    </reaction>
</comment>
<feature type="binding site" description="in other chain" evidence="10">
    <location>
        <begin position="185"/>
        <end position="187"/>
    </location>
    <ligand>
        <name>ATP</name>
        <dbReference type="ChEBI" id="CHEBI:30616"/>
        <note>ligand shared between two neighboring subunits</note>
    </ligand>
</feature>
<comment type="cofactor">
    <cofactor evidence="10">
        <name>K(+)</name>
        <dbReference type="ChEBI" id="CHEBI:29103"/>
    </cofactor>
    <text evidence="10">Binds 1 potassium ion per subunit.</text>
</comment>
<keyword evidence="3 10" id="KW-0554">One-carbon metabolism</keyword>
<dbReference type="GO" id="GO:0000287">
    <property type="term" value="F:magnesium ion binding"/>
    <property type="evidence" value="ECO:0007669"/>
    <property type="project" value="UniProtKB-UniRule"/>
</dbReference>
<dbReference type="Gene3D" id="3.30.300.10">
    <property type="match status" value="3"/>
</dbReference>
<gene>
    <name evidence="13" type="primary">metK_1</name>
    <name evidence="10" type="synonym">metK</name>
    <name evidence="13" type="ORF">acsn021_17100</name>
</gene>
<evidence type="ECO:0000256" key="2">
    <source>
        <dbReference type="ARBA" id="ARBA00009685"/>
    </source>
</evidence>
<dbReference type="PIRSF" id="PIRSF000497">
    <property type="entry name" value="MAT"/>
    <property type="match status" value="1"/>
</dbReference>
<dbReference type="GO" id="GO:0006556">
    <property type="term" value="P:S-adenosylmethionine biosynthetic process"/>
    <property type="evidence" value="ECO:0007669"/>
    <property type="project" value="UniProtKB-UniRule"/>
</dbReference>
<keyword evidence="14" id="KW-1185">Reference proteome</keyword>
<feature type="binding site" description="in other chain" evidence="10">
    <location>
        <begin position="266"/>
        <end position="267"/>
    </location>
    <ligand>
        <name>ATP</name>
        <dbReference type="ChEBI" id="CHEBI:30616"/>
        <note>ligand shared between two neighboring subunits</note>
    </ligand>
</feature>
<dbReference type="FunFam" id="3.30.300.10:FF:000003">
    <property type="entry name" value="S-adenosylmethionine synthase"/>
    <property type="match status" value="1"/>
</dbReference>
<feature type="binding site" description="in other chain" evidence="10">
    <location>
        <position position="16"/>
    </location>
    <ligand>
        <name>ATP</name>
        <dbReference type="ChEBI" id="CHEBI:30616"/>
        <note>ligand shared between two neighboring subunits</note>
    </ligand>
</feature>
<feature type="binding site" evidence="10">
    <location>
        <position position="260"/>
    </location>
    <ligand>
        <name>ATP</name>
        <dbReference type="ChEBI" id="CHEBI:30616"/>
        <note>ligand shared between two neighboring subunits</note>
    </ligand>
</feature>
<evidence type="ECO:0000313" key="13">
    <source>
        <dbReference type="EMBL" id="BCJ94141.1"/>
    </source>
</evidence>
<name>A0A6S6R4Y2_9FIRM</name>
<keyword evidence="10" id="KW-0963">Cytoplasm</keyword>
<keyword evidence="7 10" id="KW-0067">ATP-binding</keyword>
<keyword evidence="5 10" id="KW-0479">Metal-binding</keyword>
<comment type="subcellular location">
    <subcellularLocation>
        <location evidence="10 11">Cytoplasm</location>
    </subcellularLocation>
</comment>
<dbReference type="InterPro" id="IPR002133">
    <property type="entry name" value="S-AdoMet_synthetase"/>
</dbReference>
<keyword evidence="6 10" id="KW-0547">Nucleotide-binding</keyword>
<feature type="binding site" description="in other chain" evidence="10">
    <location>
        <position position="57"/>
    </location>
    <ligand>
        <name>L-methionine</name>
        <dbReference type="ChEBI" id="CHEBI:57844"/>
        <note>ligand shared between two neighboring subunits</note>
    </ligand>
</feature>
<reference evidence="13 14" key="1">
    <citation type="journal article" date="2016" name="Int. J. Syst. Evol. Microbiol.">
        <title>Descriptions of Anaerotaenia torta gen. nov., sp. nov. and Anaerocolumna cellulosilytica gen. nov., sp. nov. isolated from a methanogenic reactor of cattle waste.</title>
        <authorList>
            <person name="Uek A."/>
            <person name="Ohtaki Y."/>
            <person name="Kaku N."/>
            <person name="Ueki K."/>
        </authorList>
    </citation>
    <scope>NUCLEOTIDE SEQUENCE [LARGE SCALE GENOMIC DNA]</scope>
    <source>
        <strain evidence="13 14">SN021</strain>
    </source>
</reference>
<dbReference type="RefSeq" id="WP_184091410.1">
    <property type="nucleotide sequence ID" value="NZ_AP023367.1"/>
</dbReference>
<feature type="region of interest" description="Flexible loop" evidence="10">
    <location>
        <begin position="100"/>
        <end position="110"/>
    </location>
</feature>
<evidence type="ECO:0000256" key="4">
    <source>
        <dbReference type="ARBA" id="ARBA00022679"/>
    </source>
</evidence>
<dbReference type="InterPro" id="IPR022636">
    <property type="entry name" value="S-AdoMet_synthetase_sfam"/>
</dbReference>
<comment type="cofactor">
    <cofactor evidence="10">
        <name>Mg(2+)</name>
        <dbReference type="ChEBI" id="CHEBI:18420"/>
    </cofactor>
    <text evidence="10">Binds 2 divalent ions per subunit.</text>
</comment>
<comment type="subunit">
    <text evidence="10">Homotetramer; dimer of dimers.</text>
</comment>
<evidence type="ECO:0000256" key="6">
    <source>
        <dbReference type="ARBA" id="ARBA00022741"/>
    </source>
</evidence>
<evidence type="ECO:0000256" key="12">
    <source>
        <dbReference type="RuleBase" id="RU004462"/>
    </source>
</evidence>
<dbReference type="SUPFAM" id="SSF55973">
    <property type="entry name" value="S-adenosylmethionine synthetase"/>
    <property type="match status" value="3"/>
</dbReference>
<dbReference type="Pfam" id="PF00438">
    <property type="entry name" value="S-AdoMet_synt_N"/>
    <property type="match status" value="1"/>
</dbReference>
<dbReference type="EMBL" id="AP023367">
    <property type="protein sequence ID" value="BCJ94141.1"/>
    <property type="molecule type" value="Genomic_DNA"/>
</dbReference>
<evidence type="ECO:0000256" key="9">
    <source>
        <dbReference type="ARBA" id="ARBA00022958"/>
    </source>
</evidence>
<dbReference type="PROSITE" id="PS00376">
    <property type="entry name" value="ADOMET_SYNTHASE_1"/>
    <property type="match status" value="1"/>
</dbReference>
<comment type="similarity">
    <text evidence="2 10 12">Belongs to the AdoMet synthase family.</text>
</comment>
<feature type="binding site" description="in other chain" evidence="10">
    <location>
        <begin position="251"/>
        <end position="252"/>
    </location>
    <ligand>
        <name>ATP</name>
        <dbReference type="ChEBI" id="CHEBI:30616"/>
        <note>ligand shared between two neighboring subunits</note>
    </ligand>
</feature>
<dbReference type="Proteomes" id="UP000515561">
    <property type="component" value="Chromosome"/>
</dbReference>
<feature type="binding site" evidence="10">
    <location>
        <position position="44"/>
    </location>
    <ligand>
        <name>K(+)</name>
        <dbReference type="ChEBI" id="CHEBI:29103"/>
    </ligand>
</feature>
<dbReference type="GO" id="GO:0004478">
    <property type="term" value="F:methionine adenosyltransferase activity"/>
    <property type="evidence" value="ECO:0007669"/>
    <property type="project" value="UniProtKB-UniRule"/>
</dbReference>
<feature type="binding site" evidence="10">
    <location>
        <position position="260"/>
    </location>
    <ligand>
        <name>L-methionine</name>
        <dbReference type="ChEBI" id="CHEBI:57844"/>
        <note>ligand shared between two neighboring subunits</note>
    </ligand>
</feature>
<dbReference type="AlphaFoldDB" id="A0A6S6R4Y2"/>
<dbReference type="EC" id="2.5.1.6" evidence="10"/>
<dbReference type="CDD" id="cd18079">
    <property type="entry name" value="S-AdoMet_synt"/>
    <property type="match status" value="1"/>
</dbReference>
<evidence type="ECO:0000313" key="14">
    <source>
        <dbReference type="Proteomes" id="UP000515561"/>
    </source>
</evidence>
<dbReference type="UniPathway" id="UPA00315">
    <property type="reaction ID" value="UER00080"/>
</dbReference>
<evidence type="ECO:0000256" key="11">
    <source>
        <dbReference type="RuleBase" id="RU000542"/>
    </source>
</evidence>
<protein>
    <recommendedName>
        <fullName evidence="10">S-adenosylmethionine synthase</fullName>
        <shortName evidence="10">AdoMet synthase</shortName>
        <ecNumber evidence="10">2.5.1.6</ecNumber>
    </recommendedName>
    <alternativeName>
        <fullName evidence="10">MAT</fullName>
    </alternativeName>
    <alternativeName>
        <fullName evidence="10">Methionine adenosyltransferase</fullName>
    </alternativeName>
</protein>
<keyword evidence="4 10" id="KW-0808">Transferase</keyword>
<dbReference type="PROSITE" id="PS00377">
    <property type="entry name" value="ADOMET_SYNTHASE_2"/>
    <property type="match status" value="1"/>
</dbReference>
<dbReference type="HAMAP" id="MF_00086">
    <property type="entry name" value="S_AdoMet_synth1"/>
    <property type="match status" value="1"/>
</dbReference>
<dbReference type="Pfam" id="PF02772">
    <property type="entry name" value="S-AdoMet_synt_M"/>
    <property type="match status" value="1"/>
</dbReference>
<dbReference type="InterPro" id="IPR022628">
    <property type="entry name" value="S-AdoMet_synt_N"/>
</dbReference>
<dbReference type="InterPro" id="IPR022631">
    <property type="entry name" value="ADOMET_SYNTHASE_CS"/>
</dbReference>
<feature type="binding site" evidence="10">
    <location>
        <position position="287"/>
    </location>
    <ligand>
        <name>ATP</name>
        <dbReference type="ChEBI" id="CHEBI:30616"/>
        <note>ligand shared between two neighboring subunits</note>
    </ligand>
</feature>
<comment type="pathway">
    <text evidence="1 10">Amino-acid biosynthesis; S-adenosyl-L-methionine biosynthesis; S-adenosyl-L-methionine from L-methionine: step 1/1.</text>
</comment>
<dbReference type="PANTHER" id="PTHR11964">
    <property type="entry name" value="S-ADENOSYLMETHIONINE SYNTHETASE"/>
    <property type="match status" value="1"/>
</dbReference>
<evidence type="ECO:0000256" key="3">
    <source>
        <dbReference type="ARBA" id="ARBA00022563"/>
    </source>
</evidence>
<keyword evidence="8 10" id="KW-0460">Magnesium</keyword>
<dbReference type="GO" id="GO:0005737">
    <property type="term" value="C:cytoplasm"/>
    <property type="evidence" value="ECO:0007669"/>
    <property type="project" value="UniProtKB-SubCell"/>
</dbReference>
<dbReference type="InterPro" id="IPR022630">
    <property type="entry name" value="S-AdoMet_synt_C"/>
</dbReference>
<organism evidence="13 14">
    <name type="scientific">Anaerocolumna cellulosilytica</name>
    <dbReference type="NCBI Taxonomy" id="433286"/>
    <lineage>
        <taxon>Bacteria</taxon>
        <taxon>Bacillati</taxon>
        <taxon>Bacillota</taxon>
        <taxon>Clostridia</taxon>
        <taxon>Lachnospirales</taxon>
        <taxon>Lachnospiraceae</taxon>
        <taxon>Anaerocolumna</taxon>
    </lineage>
</organism>
<dbReference type="Pfam" id="PF02773">
    <property type="entry name" value="S-AdoMet_synt_C"/>
    <property type="match status" value="1"/>
</dbReference>
<proteinExistence type="inferred from homology"/>
<evidence type="ECO:0000256" key="7">
    <source>
        <dbReference type="ARBA" id="ARBA00022840"/>
    </source>
</evidence>
<feature type="binding site" evidence="10">
    <location>
        <position position="283"/>
    </location>
    <ligand>
        <name>ATP</name>
        <dbReference type="ChEBI" id="CHEBI:30616"/>
        <note>ligand shared between two neighboring subunits</note>
    </ligand>
</feature>
<dbReference type="GO" id="GO:0005524">
    <property type="term" value="F:ATP binding"/>
    <property type="evidence" value="ECO:0007669"/>
    <property type="project" value="UniProtKB-UniRule"/>
</dbReference>